<dbReference type="AlphaFoldDB" id="A8ZXL5"/>
<name>A8ZXL5_DESOH</name>
<dbReference type="HOGENOM" id="CLU_828271_0_0_7"/>
<organism evidence="1 2">
    <name type="scientific">Desulfosudis oleivorans (strain DSM 6200 / JCM 39069 / Hxd3)</name>
    <name type="common">Desulfococcus oleovorans</name>
    <dbReference type="NCBI Taxonomy" id="96561"/>
    <lineage>
        <taxon>Bacteria</taxon>
        <taxon>Pseudomonadati</taxon>
        <taxon>Thermodesulfobacteriota</taxon>
        <taxon>Desulfobacteria</taxon>
        <taxon>Desulfobacterales</taxon>
        <taxon>Desulfosudaceae</taxon>
        <taxon>Desulfosudis</taxon>
    </lineage>
</organism>
<dbReference type="STRING" id="96561.Dole_1167"/>
<evidence type="ECO:0000313" key="1">
    <source>
        <dbReference type="EMBL" id="ABW66973.1"/>
    </source>
</evidence>
<keyword evidence="2" id="KW-1185">Reference proteome</keyword>
<reference evidence="1 2" key="1">
    <citation type="submission" date="2007-10" db="EMBL/GenBank/DDBJ databases">
        <title>Complete sequence of Desulfococcus oleovorans Hxd3.</title>
        <authorList>
            <consortium name="US DOE Joint Genome Institute"/>
            <person name="Copeland A."/>
            <person name="Lucas S."/>
            <person name="Lapidus A."/>
            <person name="Barry K."/>
            <person name="Glavina del Rio T."/>
            <person name="Dalin E."/>
            <person name="Tice H."/>
            <person name="Pitluck S."/>
            <person name="Kiss H."/>
            <person name="Brettin T."/>
            <person name="Bruce D."/>
            <person name="Detter J.C."/>
            <person name="Han C."/>
            <person name="Schmutz J."/>
            <person name="Larimer F."/>
            <person name="Land M."/>
            <person name="Hauser L."/>
            <person name="Kyrpides N."/>
            <person name="Kim E."/>
            <person name="Wawrik B."/>
            <person name="Richardson P."/>
        </authorList>
    </citation>
    <scope>NUCLEOTIDE SEQUENCE [LARGE SCALE GENOMIC DNA]</scope>
    <source>
        <strain evidence="2">DSM 6200 / JCM 39069 / Hxd3</strain>
    </source>
</reference>
<accession>A8ZXL5</accession>
<gene>
    <name evidence="1" type="ordered locus">Dole_1167</name>
</gene>
<protein>
    <submittedName>
        <fullName evidence="1">Uncharacterized protein</fullName>
    </submittedName>
</protein>
<evidence type="ECO:0000313" key="2">
    <source>
        <dbReference type="Proteomes" id="UP000008561"/>
    </source>
</evidence>
<dbReference type="KEGG" id="dol:Dole_1167"/>
<proteinExistence type="predicted"/>
<dbReference type="EMBL" id="CP000859">
    <property type="protein sequence ID" value="ABW66973.1"/>
    <property type="molecule type" value="Genomic_DNA"/>
</dbReference>
<dbReference type="OrthoDB" id="5417874at2"/>
<sequence>MIPIYFPFSVLSDRTMARLVVCFPVMGIYLPAESAREPVLGLCGQPEYLETRVPAADLDGAVEDLYRAAIQWKEATLGADMSFVKTWEKGRAPFFDETTISYVRNEILRQKSAAATAADDLVEAKLFMRLALDHDLGEAEVARGVGALEAREKAIFDTLRGESGDDDDLSQEVLGLSVAGPAEDAGTRMTGQRMRAWAMVAARDTLPSAVFITDSEAVIAHIEACFPSMAPVAEIPGIPFLDAVTDPLALKDWQGELSDFLEKLARGRGDERLPAPAAFFHGGPEWSEAVLSLFVLPDTGPRAFFEFFAPRVAGHDDVPDGKDIKNIIIGRLKTV</sequence>
<dbReference type="RefSeq" id="WP_012174591.1">
    <property type="nucleotide sequence ID" value="NC_009943.1"/>
</dbReference>
<dbReference type="Proteomes" id="UP000008561">
    <property type="component" value="Chromosome"/>
</dbReference>